<accession>A0A4U1BLU3</accession>
<evidence type="ECO:0000313" key="12">
    <source>
        <dbReference type="EMBL" id="TKB54268.1"/>
    </source>
</evidence>
<dbReference type="EC" id="2.3.2.30" evidence="7"/>
<evidence type="ECO:0000256" key="6">
    <source>
        <dbReference type="ARBA" id="ARBA00038095"/>
    </source>
</evidence>
<dbReference type="Proteomes" id="UP000305675">
    <property type="component" value="Unassembled WGS sequence"/>
</dbReference>
<evidence type="ECO:0000256" key="10">
    <source>
        <dbReference type="ARBA" id="ARBA00047785"/>
    </source>
</evidence>
<keyword evidence="2" id="KW-0444">Lipid biosynthesis</keyword>
<comment type="caution">
    <text evidence="12">The sequence shown here is derived from an EMBL/GenBank/DDBJ whole genome shotgun (WGS) entry which is preliminary data.</text>
</comment>
<dbReference type="PANTHER" id="PTHR37323:SF1">
    <property type="entry name" value="L-ORNITHINE N(ALPHA)-ACYLTRANSFERASE"/>
    <property type="match status" value="1"/>
</dbReference>
<keyword evidence="5" id="KW-0012">Acyltransferase</keyword>
<dbReference type="EMBL" id="SWCJ01000009">
    <property type="protein sequence ID" value="TKB54268.1"/>
    <property type="molecule type" value="Genomic_DNA"/>
</dbReference>
<name>A0A4U1BLU3_9GAMM</name>
<evidence type="ECO:0000256" key="7">
    <source>
        <dbReference type="ARBA" id="ARBA00039058"/>
    </source>
</evidence>
<evidence type="ECO:0000256" key="2">
    <source>
        <dbReference type="ARBA" id="ARBA00022516"/>
    </source>
</evidence>
<comment type="catalytic activity">
    <reaction evidence="10">
        <text>a (3R)-hydroxyacyl-[ACP] + L-ornithine = a lyso-ornithine lipid + holo-[ACP] + H(+)</text>
        <dbReference type="Rhea" id="RHEA:20633"/>
        <dbReference type="Rhea" id="RHEA-COMP:9685"/>
        <dbReference type="Rhea" id="RHEA-COMP:9945"/>
        <dbReference type="ChEBI" id="CHEBI:15378"/>
        <dbReference type="ChEBI" id="CHEBI:46911"/>
        <dbReference type="ChEBI" id="CHEBI:64479"/>
        <dbReference type="ChEBI" id="CHEBI:78827"/>
        <dbReference type="ChEBI" id="CHEBI:138482"/>
        <dbReference type="EC" id="2.3.2.30"/>
    </reaction>
    <physiologicalReaction direction="left-to-right" evidence="10">
        <dbReference type="Rhea" id="RHEA:20634"/>
    </physiologicalReaction>
</comment>
<evidence type="ECO:0000256" key="1">
    <source>
        <dbReference type="ARBA" id="ARBA00005189"/>
    </source>
</evidence>
<evidence type="ECO:0000313" key="13">
    <source>
        <dbReference type="Proteomes" id="UP000305675"/>
    </source>
</evidence>
<dbReference type="SUPFAM" id="SSF69593">
    <property type="entry name" value="Glycerol-3-phosphate (1)-acyltransferase"/>
    <property type="match status" value="1"/>
</dbReference>
<comment type="function">
    <text evidence="9">Catalyzes the first step in the biosynthesis of ornithine lipids, which are phosphorus-free membrane lipids. Catalyzes the 3-hydroxyacyl-acyl carrier protein-dependent acylation of ornithine to form lyso-ornithine lipid (LOL).</text>
</comment>
<comment type="pathway">
    <text evidence="1">Lipid metabolism.</text>
</comment>
<reference evidence="12 13" key="1">
    <citation type="submission" date="2019-04" db="EMBL/GenBank/DDBJ databases">
        <authorList>
            <person name="Hwang J.C."/>
        </authorList>
    </citation>
    <scope>NUCLEOTIDE SEQUENCE [LARGE SCALE GENOMIC DNA]</scope>
    <source>
        <strain evidence="12 13">IMCC35002</strain>
    </source>
</reference>
<dbReference type="InterPro" id="IPR052351">
    <property type="entry name" value="Ornithine_N-alpha-AT"/>
</dbReference>
<keyword evidence="4" id="KW-0443">Lipid metabolism</keyword>
<keyword evidence="3 12" id="KW-0808">Transferase</keyword>
<dbReference type="Pfam" id="PF13444">
    <property type="entry name" value="Acetyltransf_5"/>
    <property type="match status" value="1"/>
</dbReference>
<dbReference type="GO" id="GO:0006629">
    <property type="term" value="P:lipid metabolic process"/>
    <property type="evidence" value="ECO:0007669"/>
    <property type="project" value="UniProtKB-KW"/>
</dbReference>
<gene>
    <name evidence="12" type="ORF">FCL42_12805</name>
</gene>
<dbReference type="InterPro" id="IPR016181">
    <property type="entry name" value="Acyl_CoA_acyltransferase"/>
</dbReference>
<dbReference type="OrthoDB" id="1113830at2"/>
<evidence type="ECO:0000256" key="3">
    <source>
        <dbReference type="ARBA" id="ARBA00022679"/>
    </source>
</evidence>
<dbReference type="RefSeq" id="WP_136863817.1">
    <property type="nucleotide sequence ID" value="NZ_SWCJ01000009.1"/>
</dbReference>
<dbReference type="GO" id="GO:0043810">
    <property type="term" value="F:ornithine-acyl [acyl carrier protein] N-acyltransferase activity"/>
    <property type="evidence" value="ECO:0007669"/>
    <property type="project" value="UniProtKB-EC"/>
</dbReference>
<proteinExistence type="inferred from homology"/>
<sequence length="563" mass="63606">MIQVDTLVSRHFPNLPAPKLVTPLLKRLVKEQQFHDFAKQYPDCRGFEFVDKVLEFLNFDCRLEAHQLAQIPASGRVVIIANHPIGSLDGLGLLQQIGRVRKDVRIVANVVLNELEPLTPLLCPVNVFERAGRSQYQSICQHLEDNGVVIFFPAGEVSRLTAKGVKDGSWRKGFLRAAKECRAPILPIRIEAKCSWLFYGLSSIYRPIGTAMLVQEMFKLQHKSLIMHVGDLIPNSAIEALDSPMSEQLTLFKQHLYRLGTPEKGLLPTHTAIADAECKDQIEAQLAQSQLLGHTADGMQIFVYQGGRQSPLMRELGRCRELAFRAVGEGSGNSRDLDAFDDHYFQLILWNPSKRQIVGAYRMGDAAKPNSKLYSATLFQYLPGMTPYLHQGLELGRSFVMPEYWGKRALDSLWQGIGAFLAANPQYRYLFGAVSVSAQLPVEAKDLLIGFYQRHFSPPANEPQKANHRTPYQSRLTPLQLESIFCGDYQSDFKTLKQRLKQLGVTVPTLYKQYGELCDKGGVQFIDFGIDPDFSDCIDGLVLIDTHKLKLKRRRRYISPYVH</sequence>
<evidence type="ECO:0000256" key="9">
    <source>
        <dbReference type="ARBA" id="ARBA00045724"/>
    </source>
</evidence>
<dbReference type="InterPro" id="IPR002123">
    <property type="entry name" value="Plipid/glycerol_acylTrfase"/>
</dbReference>
<evidence type="ECO:0000256" key="8">
    <source>
        <dbReference type="ARBA" id="ARBA00039866"/>
    </source>
</evidence>
<feature type="domain" description="Phospholipid/glycerol acyltransferase" evidence="11">
    <location>
        <begin position="77"/>
        <end position="193"/>
    </location>
</feature>
<keyword evidence="13" id="KW-1185">Reference proteome</keyword>
<dbReference type="PANTHER" id="PTHR37323">
    <property type="entry name" value="GCN5-RELATED N-ACETYLTRANSFERASE"/>
    <property type="match status" value="1"/>
</dbReference>
<dbReference type="Pfam" id="PF19576">
    <property type="entry name" value="Acyltransf_2"/>
    <property type="match status" value="1"/>
</dbReference>
<evidence type="ECO:0000256" key="4">
    <source>
        <dbReference type="ARBA" id="ARBA00023098"/>
    </source>
</evidence>
<dbReference type="AlphaFoldDB" id="A0A4U1BLU3"/>
<dbReference type="SUPFAM" id="SSF55729">
    <property type="entry name" value="Acyl-CoA N-acyltransferases (Nat)"/>
    <property type="match status" value="1"/>
</dbReference>
<dbReference type="SMART" id="SM00563">
    <property type="entry name" value="PlsC"/>
    <property type="match status" value="1"/>
</dbReference>
<evidence type="ECO:0000256" key="5">
    <source>
        <dbReference type="ARBA" id="ARBA00023315"/>
    </source>
</evidence>
<organism evidence="12 13">
    <name type="scientific">Ferrimonas aestuarii</name>
    <dbReference type="NCBI Taxonomy" id="2569539"/>
    <lineage>
        <taxon>Bacteria</taxon>
        <taxon>Pseudomonadati</taxon>
        <taxon>Pseudomonadota</taxon>
        <taxon>Gammaproteobacteria</taxon>
        <taxon>Alteromonadales</taxon>
        <taxon>Ferrimonadaceae</taxon>
        <taxon>Ferrimonas</taxon>
    </lineage>
</organism>
<evidence type="ECO:0000259" key="11">
    <source>
        <dbReference type="SMART" id="SM00563"/>
    </source>
</evidence>
<protein>
    <recommendedName>
        <fullName evidence="8">L-ornithine N(alpha)-acyltransferase</fullName>
        <ecNumber evidence="7">2.3.2.30</ecNumber>
    </recommendedName>
</protein>
<dbReference type="InterPro" id="IPR045746">
    <property type="entry name" value="ACT14924-like_Acyltransf_dom"/>
</dbReference>
<comment type="similarity">
    <text evidence="6">Belongs to the acetyltransferase family. OlsB subfamily.</text>
</comment>